<gene>
    <name evidence="2" type="ORF">CON36_16985</name>
</gene>
<keyword evidence="1" id="KW-0472">Membrane</keyword>
<evidence type="ECO:0000313" key="3">
    <source>
        <dbReference type="Proteomes" id="UP000219922"/>
    </source>
</evidence>
<evidence type="ECO:0000313" key="2">
    <source>
        <dbReference type="EMBL" id="PDZ97550.1"/>
    </source>
</evidence>
<protein>
    <submittedName>
        <fullName evidence="2">Uncharacterized protein</fullName>
    </submittedName>
</protein>
<organism evidence="2 3">
    <name type="scientific">Bacillus cereus</name>
    <dbReference type="NCBI Taxonomy" id="1396"/>
    <lineage>
        <taxon>Bacteria</taxon>
        <taxon>Bacillati</taxon>
        <taxon>Bacillota</taxon>
        <taxon>Bacilli</taxon>
        <taxon>Bacillales</taxon>
        <taxon>Bacillaceae</taxon>
        <taxon>Bacillus</taxon>
        <taxon>Bacillus cereus group</taxon>
    </lineage>
</organism>
<feature type="transmembrane region" description="Helical" evidence="1">
    <location>
        <begin position="12"/>
        <end position="32"/>
    </location>
</feature>
<keyword evidence="1" id="KW-1133">Transmembrane helix</keyword>
<feature type="transmembrane region" description="Helical" evidence="1">
    <location>
        <begin position="38"/>
        <end position="58"/>
    </location>
</feature>
<dbReference type="RefSeq" id="WP_097862969.1">
    <property type="nucleotide sequence ID" value="NZ_NTTB01000024.1"/>
</dbReference>
<reference evidence="2 3" key="1">
    <citation type="submission" date="2017-09" db="EMBL/GenBank/DDBJ databases">
        <title>Large-scale bioinformatics analysis of Bacillus genomes uncovers conserved roles of natural products in bacterial physiology.</title>
        <authorList>
            <consortium name="Agbiome Team Llc"/>
            <person name="Bleich R.M."/>
            <person name="Grubbs K.J."/>
            <person name="Santa Maria K.C."/>
            <person name="Allen S.E."/>
            <person name="Farag S."/>
            <person name="Shank E.A."/>
            <person name="Bowers A."/>
        </authorList>
    </citation>
    <scope>NUCLEOTIDE SEQUENCE [LARGE SCALE GENOMIC DNA]</scope>
    <source>
        <strain evidence="2 3">AFS092789</strain>
    </source>
</reference>
<name>A0A9X6XY54_BACCE</name>
<dbReference type="Proteomes" id="UP000219922">
    <property type="component" value="Unassembled WGS sequence"/>
</dbReference>
<proteinExistence type="predicted"/>
<sequence length="74" mass="8495">MLTKYVYNIQPKSNNISLILMMFINLLNTTIFDNKYSGITMYISSVIFIIGSAFFGSAKRLKISEKNKTKSNFQ</sequence>
<dbReference type="AlphaFoldDB" id="A0A9X6XY54"/>
<comment type="caution">
    <text evidence="2">The sequence shown here is derived from an EMBL/GenBank/DDBJ whole genome shotgun (WGS) entry which is preliminary data.</text>
</comment>
<dbReference type="EMBL" id="NVMX01000022">
    <property type="protein sequence ID" value="PDZ97550.1"/>
    <property type="molecule type" value="Genomic_DNA"/>
</dbReference>
<evidence type="ECO:0000256" key="1">
    <source>
        <dbReference type="SAM" id="Phobius"/>
    </source>
</evidence>
<accession>A0A9X6XY54</accession>
<keyword evidence="1" id="KW-0812">Transmembrane</keyword>